<organism evidence="1 2">
    <name type="scientific">Roseicella aerolata</name>
    <dbReference type="NCBI Taxonomy" id="2883479"/>
    <lineage>
        <taxon>Bacteria</taxon>
        <taxon>Pseudomonadati</taxon>
        <taxon>Pseudomonadota</taxon>
        <taxon>Alphaproteobacteria</taxon>
        <taxon>Acetobacterales</taxon>
        <taxon>Roseomonadaceae</taxon>
        <taxon>Roseicella</taxon>
    </lineage>
</organism>
<protein>
    <recommendedName>
        <fullName evidence="3">HNH endonuclease</fullName>
    </recommendedName>
</protein>
<reference evidence="1" key="1">
    <citation type="submission" date="2021-10" db="EMBL/GenBank/DDBJ databases">
        <title>Roseicella aerolatum sp. nov., isolated from aerosols of e-waste dismantling site.</title>
        <authorList>
            <person name="Qin T."/>
        </authorList>
    </citation>
    <scope>NUCLEOTIDE SEQUENCE</scope>
    <source>
        <strain evidence="1">GB24</strain>
    </source>
</reference>
<comment type="caution">
    <text evidence="1">The sequence shown here is derived from an EMBL/GenBank/DDBJ whole genome shotgun (WGS) entry which is preliminary data.</text>
</comment>
<gene>
    <name evidence="1" type="ORF">LHA35_27440</name>
</gene>
<evidence type="ECO:0000313" key="2">
    <source>
        <dbReference type="Proteomes" id="UP001139311"/>
    </source>
</evidence>
<evidence type="ECO:0008006" key="3">
    <source>
        <dbReference type="Google" id="ProtNLM"/>
    </source>
</evidence>
<evidence type="ECO:0000313" key="1">
    <source>
        <dbReference type="EMBL" id="MCB4825448.1"/>
    </source>
</evidence>
<accession>A0A9X1IL86</accession>
<dbReference type="AlphaFoldDB" id="A0A9X1IL86"/>
<dbReference type="EMBL" id="JAJAQI010000099">
    <property type="protein sequence ID" value="MCB4825448.1"/>
    <property type="molecule type" value="Genomic_DNA"/>
</dbReference>
<dbReference type="CDD" id="cd00085">
    <property type="entry name" value="HNHc"/>
    <property type="match status" value="1"/>
</dbReference>
<name>A0A9X1IL86_9PROT</name>
<sequence>MSKAFGETKAFVRDPNLLQRLAQWPMAVVLTEIYSIVGEPHLLADLEFKDRRILANAYDGNRRDDERVGRLWEALRTMPVRRCWEVPNLPGFLDPPAPRLCGSDYPRCRFSREEGRRIREESIRLERDPRLSSAAKEENRARNGGLVVCEACGLADPLAALFDAHHRDPLARGEQLSSPEMFAVLCPTCHRWAHVKAEHTLQPLSPEQVSAVRRFRSPTPDIVPS</sequence>
<dbReference type="RefSeq" id="WP_226614366.1">
    <property type="nucleotide sequence ID" value="NZ_JAJAQI010000099.1"/>
</dbReference>
<dbReference type="InterPro" id="IPR003615">
    <property type="entry name" value="HNH_nuc"/>
</dbReference>
<dbReference type="Proteomes" id="UP001139311">
    <property type="component" value="Unassembled WGS sequence"/>
</dbReference>
<keyword evidence="2" id="KW-1185">Reference proteome</keyword>
<proteinExistence type="predicted"/>